<dbReference type="Proteomes" id="UP001165740">
    <property type="component" value="Chromosome 4"/>
</dbReference>
<dbReference type="AlphaFoldDB" id="A0A9W3A6Z8"/>
<keyword evidence="2" id="KW-1185">Reference proteome</keyword>
<feature type="chain" id="PRO_5040783851" evidence="1">
    <location>
        <begin position="19"/>
        <end position="1102"/>
    </location>
</feature>
<protein>
    <submittedName>
        <fullName evidence="3">Mucin-5AC-like isoform X1</fullName>
    </submittedName>
</protein>
<dbReference type="GeneID" id="106054104"/>
<gene>
    <name evidence="3" type="primary">LOC106054104</name>
</gene>
<name>A0A9W3A6Z8_BIOGL</name>
<proteinExistence type="predicted"/>
<feature type="signal peptide" evidence="1">
    <location>
        <begin position="1"/>
        <end position="18"/>
    </location>
</feature>
<dbReference type="OrthoDB" id="10318638at2759"/>
<keyword evidence="1" id="KW-0732">Signal</keyword>
<evidence type="ECO:0000313" key="2">
    <source>
        <dbReference type="Proteomes" id="UP001165740"/>
    </source>
</evidence>
<organism evidence="2 3">
    <name type="scientific">Biomphalaria glabrata</name>
    <name type="common">Bloodfluke planorb</name>
    <name type="synonym">Freshwater snail</name>
    <dbReference type="NCBI Taxonomy" id="6526"/>
    <lineage>
        <taxon>Eukaryota</taxon>
        <taxon>Metazoa</taxon>
        <taxon>Spiralia</taxon>
        <taxon>Lophotrochozoa</taxon>
        <taxon>Mollusca</taxon>
        <taxon>Gastropoda</taxon>
        <taxon>Heterobranchia</taxon>
        <taxon>Euthyneura</taxon>
        <taxon>Panpulmonata</taxon>
        <taxon>Hygrophila</taxon>
        <taxon>Lymnaeoidea</taxon>
        <taxon>Planorbidae</taxon>
        <taxon>Biomphalaria</taxon>
    </lineage>
</organism>
<dbReference type="RefSeq" id="XP_055883112.1">
    <property type="nucleotide sequence ID" value="XM_056027137.1"/>
</dbReference>
<evidence type="ECO:0000256" key="1">
    <source>
        <dbReference type="SAM" id="SignalP"/>
    </source>
</evidence>
<sequence>MFIFAIIIILINAGLTEGQTCDLLCTIKATTALKDQTVPSKICSIYTEFENCVYNLTCMSSTEKAVSTETLKQFIVTRYRTTCESSIKACATPTLDQCFLQFQTSYTKNENDAALLCSAYESLSQCVNSSNCGDSTDRKQSTLSSAKTIIQFANCEGTTTVSTTATTTTTIKTTTTTRETTTAKLVACATPTLDQCFQQFQTLYTENTNDAALVCNAYESLSQCVNSSNCGDSTDRKQSTLSSAKTIIQFANCEGTTTVSTTATTTTTIKTTTTTRETTTAKLAAATTSAPSTNTPSSCIKDSFDQCLTTYAASFSAHGFDEVVSCRDLNDLTSCFSKVGCGTDPKTSFIVSQSKQQLQNGGIICSTPTTTFLPQTTPRTTTSTVKEYTAVTTAAPVTKECKDGLDSCYLTFFMTSVTRSNERDLLCGDLRTLSECVSAINCPASERQKKISEGESRLSARSINCSVPSTCNKDLLNQCMTTFVISRTTNGLDTSIACGYFNDLTICLSKTLCSTVDTSPYINQAKKQLEAGLIDCSVATTTVTTRPTITVPASTAAITTVAITKACKDGLDSCYLNFFMTTVTRTNERDLLCGDLHTLSECVSAINCPVSERQKKIKEGESRLSARSINCSAPSTCNKDLLNQCMTTFVISRTTNGLDKTIACRDFNDLNVCLSKTLCTTVDTSPYINQAKKQLEAGLIDCSVTSTTTVTSTSTTPASTTSTTAVPVTKECKDGLDSCYLTFFMTSTTRANERDLLCGDLRTLSECVSAINCPVSEKQKKISEGENRLLTRNINCSAPSSCNKDLLSQCMIIFVTSRTTNGMATSIACRDFDDLTNCLAKTSCSTVDTSPYVNQAKKQLEAGLIDCSITAKPTSTVATTTVNCVPNLDLISQCLQSYEKNVQKHGDETKYICTDLSVFLRCINNISCLGADYKYTLTSFIIEQKVTEDVKCSLSTFAPPISTTAKEIKSTTLLPKSDVITTVAVTQSSLVECQTGQVRCANTYNAVMSSTGLTKERACSEIKKFYSCVFAIQACNFSEADKKRYLTTGQAELDKKSFPCNIISMTSSYNDEDGVNSGSKQRETLRSAFMSLSLLILLFVRY</sequence>
<accession>A0A9W3A6Z8</accession>
<reference evidence="3" key="1">
    <citation type="submission" date="2025-08" db="UniProtKB">
        <authorList>
            <consortium name="RefSeq"/>
        </authorList>
    </citation>
    <scope>IDENTIFICATION</scope>
</reference>
<evidence type="ECO:0000313" key="3">
    <source>
        <dbReference type="RefSeq" id="XP_055883112.1"/>
    </source>
</evidence>